<keyword evidence="3" id="KW-1185">Reference proteome</keyword>
<organism evidence="2 3">
    <name type="scientific">Paenimyroides ceti</name>
    <dbReference type="NCBI Taxonomy" id="395087"/>
    <lineage>
        <taxon>Bacteria</taxon>
        <taxon>Pseudomonadati</taxon>
        <taxon>Bacteroidota</taxon>
        <taxon>Flavobacteriia</taxon>
        <taxon>Flavobacteriales</taxon>
        <taxon>Flavobacteriaceae</taxon>
        <taxon>Paenimyroides</taxon>
    </lineage>
</organism>
<protein>
    <submittedName>
        <fullName evidence="2">Uncharacterized protein</fullName>
    </submittedName>
</protein>
<name>A0ABT8CXC2_9FLAO</name>
<gene>
    <name evidence="2" type="ORF">QW060_11825</name>
</gene>
<evidence type="ECO:0000256" key="1">
    <source>
        <dbReference type="SAM" id="Phobius"/>
    </source>
</evidence>
<sequence>MLSWINIEMKDYFFNKLDLLKFSSLFVLSIGVLLSIDYYLLDQNEVIYTITDKKRSHEVVSIMTSRYGSRNESKGIYVVDIGLNNTYKVSEETFKQVAVGDRVFLGVNNITKQESYLKFYNNGKSYKHFYGGYYFMNGFELFFMLFFFPFQIYHLVYRGKIEHIGFFIVFTMVMEIGYLFYYLF</sequence>
<evidence type="ECO:0000313" key="2">
    <source>
        <dbReference type="EMBL" id="MDN3707800.1"/>
    </source>
</evidence>
<dbReference type="EMBL" id="JAUFQU010000001">
    <property type="protein sequence ID" value="MDN3707800.1"/>
    <property type="molecule type" value="Genomic_DNA"/>
</dbReference>
<feature type="transmembrane region" description="Helical" evidence="1">
    <location>
        <begin position="164"/>
        <end position="183"/>
    </location>
</feature>
<dbReference type="Proteomes" id="UP001242368">
    <property type="component" value="Unassembled WGS sequence"/>
</dbReference>
<dbReference type="RefSeq" id="WP_290363754.1">
    <property type="nucleotide sequence ID" value="NZ_JAUFQU010000001.1"/>
</dbReference>
<keyword evidence="1" id="KW-0812">Transmembrane</keyword>
<accession>A0ABT8CXC2</accession>
<keyword evidence="1" id="KW-1133">Transmembrane helix</keyword>
<comment type="caution">
    <text evidence="2">The sequence shown here is derived from an EMBL/GenBank/DDBJ whole genome shotgun (WGS) entry which is preliminary data.</text>
</comment>
<feature type="transmembrane region" description="Helical" evidence="1">
    <location>
        <begin position="133"/>
        <end position="152"/>
    </location>
</feature>
<feature type="transmembrane region" description="Helical" evidence="1">
    <location>
        <begin position="20"/>
        <end position="41"/>
    </location>
</feature>
<evidence type="ECO:0000313" key="3">
    <source>
        <dbReference type="Proteomes" id="UP001242368"/>
    </source>
</evidence>
<keyword evidence="1" id="KW-0472">Membrane</keyword>
<proteinExistence type="predicted"/>
<reference evidence="3" key="1">
    <citation type="journal article" date="2019" name="Int. J. Syst. Evol. Microbiol.">
        <title>The Global Catalogue of Microorganisms (GCM) 10K type strain sequencing project: providing services to taxonomists for standard genome sequencing and annotation.</title>
        <authorList>
            <consortium name="The Broad Institute Genomics Platform"/>
            <consortium name="The Broad Institute Genome Sequencing Center for Infectious Disease"/>
            <person name="Wu L."/>
            <person name="Ma J."/>
        </authorList>
    </citation>
    <scope>NUCLEOTIDE SEQUENCE [LARGE SCALE GENOMIC DNA]</scope>
    <source>
        <strain evidence="3">CECT 7184</strain>
    </source>
</reference>